<dbReference type="SUPFAM" id="SSF52317">
    <property type="entry name" value="Class I glutamine amidotransferase-like"/>
    <property type="match status" value="1"/>
</dbReference>
<dbReference type="Proteomes" id="UP000654345">
    <property type="component" value="Unassembled WGS sequence"/>
</dbReference>
<dbReference type="InterPro" id="IPR029062">
    <property type="entry name" value="Class_I_gatase-like"/>
</dbReference>
<reference evidence="3 4" key="1">
    <citation type="journal article" date="2021" name="Int. J. Syst. Evol. Microbiol.">
        <title>Reticulibacter mediterranei gen. nov., sp. nov., within the new family Reticulibacteraceae fam. nov., and Ktedonospora formicarum gen. nov., sp. nov., Ktedonobacter robiniae sp. nov., Dictyobacter formicarum sp. nov. and Dictyobacter arantiisoli sp. nov., belonging to the class Ktedonobacteria.</title>
        <authorList>
            <person name="Yabe S."/>
            <person name="Zheng Y."/>
            <person name="Wang C.M."/>
            <person name="Sakai Y."/>
            <person name="Abe K."/>
            <person name="Yokota A."/>
            <person name="Donadio S."/>
            <person name="Cavaletti L."/>
            <person name="Monciardini P."/>
        </authorList>
    </citation>
    <scope>NUCLEOTIDE SEQUENCE [LARGE SCALE GENOMIC DNA]</scope>
    <source>
        <strain evidence="3 4">SOSP1-30</strain>
    </source>
</reference>
<comment type="similarity">
    <text evidence="1">Belongs to the peptidase C56 family.</text>
</comment>
<keyword evidence="3" id="KW-0645">Protease</keyword>
<dbReference type="Gene3D" id="3.40.50.880">
    <property type="match status" value="1"/>
</dbReference>
<dbReference type="GO" id="GO:0008233">
    <property type="term" value="F:peptidase activity"/>
    <property type="evidence" value="ECO:0007669"/>
    <property type="project" value="UniProtKB-KW"/>
</dbReference>
<gene>
    <name evidence="3" type="ORF">KSB_63890</name>
</gene>
<comment type="caution">
    <text evidence="3">The sequence shown here is derived from an EMBL/GenBank/DDBJ whole genome shotgun (WGS) entry which is preliminary data.</text>
</comment>
<dbReference type="RefSeq" id="WP_201374197.1">
    <property type="nucleotide sequence ID" value="NZ_BNJG01000002.1"/>
</dbReference>
<evidence type="ECO:0000313" key="3">
    <source>
        <dbReference type="EMBL" id="GHO57914.1"/>
    </source>
</evidence>
<evidence type="ECO:0000259" key="2">
    <source>
        <dbReference type="Pfam" id="PF01965"/>
    </source>
</evidence>
<dbReference type="PROSITE" id="PS51276">
    <property type="entry name" value="PEPTIDASE_C56_PFPI"/>
    <property type="match status" value="1"/>
</dbReference>
<dbReference type="GO" id="GO:0006508">
    <property type="term" value="P:proteolysis"/>
    <property type="evidence" value="ECO:0007669"/>
    <property type="project" value="UniProtKB-KW"/>
</dbReference>
<sequence>MLRLQGKIIGYFVAQHVEELEFWVPVMRLREEGAKVVIIGLSRQTIRGYHGLEITPEISIDEVEDASAFDGLVIPGGFAPDFLRRNQKLLQLVGEVYARGNIIGSICHGGWVPISAGIVRGHRATGTTAIKDDIENAGGTWVDLPALRDGNLVWGRVVDDLPGFCYELIRGLEERG</sequence>
<evidence type="ECO:0000256" key="1">
    <source>
        <dbReference type="ARBA" id="ARBA00008542"/>
    </source>
</evidence>
<dbReference type="Pfam" id="PF01965">
    <property type="entry name" value="DJ-1_PfpI"/>
    <property type="match status" value="1"/>
</dbReference>
<name>A0ABQ3UYI2_9CHLR</name>
<accession>A0ABQ3UYI2</accession>
<feature type="domain" description="DJ-1/PfpI" evidence="2">
    <location>
        <begin position="12"/>
        <end position="169"/>
    </location>
</feature>
<dbReference type="EMBL" id="BNJG01000002">
    <property type="protein sequence ID" value="GHO57914.1"/>
    <property type="molecule type" value="Genomic_DNA"/>
</dbReference>
<dbReference type="CDD" id="cd03134">
    <property type="entry name" value="GATase1_PfpI_like"/>
    <property type="match status" value="1"/>
</dbReference>
<organism evidence="3 4">
    <name type="scientific">Ktedonobacter robiniae</name>
    <dbReference type="NCBI Taxonomy" id="2778365"/>
    <lineage>
        <taxon>Bacteria</taxon>
        <taxon>Bacillati</taxon>
        <taxon>Chloroflexota</taxon>
        <taxon>Ktedonobacteria</taxon>
        <taxon>Ktedonobacterales</taxon>
        <taxon>Ktedonobacteraceae</taxon>
        <taxon>Ktedonobacter</taxon>
    </lineage>
</organism>
<proteinExistence type="inferred from homology"/>
<dbReference type="PANTHER" id="PTHR42733:SF13">
    <property type="entry name" value="DJ-1_PFPI DOMAIN-CONTAINING PROTEIN"/>
    <property type="match status" value="1"/>
</dbReference>
<dbReference type="InterPro" id="IPR002818">
    <property type="entry name" value="DJ-1/PfpI"/>
</dbReference>
<dbReference type="InterPro" id="IPR006286">
    <property type="entry name" value="C56_PfpI-like"/>
</dbReference>
<keyword evidence="3" id="KW-0378">Hydrolase</keyword>
<protein>
    <submittedName>
        <fullName evidence="3">Protease</fullName>
    </submittedName>
</protein>
<keyword evidence="4" id="KW-1185">Reference proteome</keyword>
<dbReference type="PANTHER" id="PTHR42733">
    <property type="entry name" value="DJ-1 PROTEIN"/>
    <property type="match status" value="1"/>
</dbReference>
<evidence type="ECO:0000313" key="4">
    <source>
        <dbReference type="Proteomes" id="UP000654345"/>
    </source>
</evidence>